<evidence type="ECO:0000256" key="2">
    <source>
        <dbReference type="ARBA" id="ARBA00022763"/>
    </source>
</evidence>
<dbReference type="Gene3D" id="3.30.390.80">
    <property type="entry name" value="DNA repair protein Rad52/59/22"/>
    <property type="match status" value="1"/>
</dbReference>
<dbReference type="AlphaFoldDB" id="A0A6J1R9Q2"/>
<dbReference type="RefSeq" id="XP_024891759.1">
    <property type="nucleotide sequence ID" value="XM_025035991.1"/>
</dbReference>
<accession>A0A6J1R9Q2</accession>
<organism evidence="4 5">
    <name type="scientific">Temnothorax curvispinosus</name>
    <dbReference type="NCBI Taxonomy" id="300111"/>
    <lineage>
        <taxon>Eukaryota</taxon>
        <taxon>Metazoa</taxon>
        <taxon>Ecdysozoa</taxon>
        <taxon>Arthropoda</taxon>
        <taxon>Hexapoda</taxon>
        <taxon>Insecta</taxon>
        <taxon>Pterygota</taxon>
        <taxon>Neoptera</taxon>
        <taxon>Endopterygota</taxon>
        <taxon>Hymenoptera</taxon>
        <taxon>Apocrita</taxon>
        <taxon>Aculeata</taxon>
        <taxon>Formicoidea</taxon>
        <taxon>Formicidae</taxon>
        <taxon>Myrmicinae</taxon>
        <taxon>Temnothorax</taxon>
    </lineage>
</organism>
<dbReference type="Pfam" id="PF04098">
    <property type="entry name" value="Rad52_Rad22"/>
    <property type="match status" value="1"/>
</dbReference>
<gene>
    <name evidence="5" type="primary">LOC112467397</name>
</gene>
<keyword evidence="4" id="KW-1185">Reference proteome</keyword>
<protein>
    <submittedName>
        <fullName evidence="5">Uncharacterized protein LOC112467397</fullName>
    </submittedName>
</protein>
<keyword evidence="3" id="KW-0234">DNA repair</keyword>
<dbReference type="GO" id="GO:0006310">
    <property type="term" value="P:DNA recombination"/>
    <property type="evidence" value="ECO:0007669"/>
    <property type="project" value="UniProtKB-ARBA"/>
</dbReference>
<keyword evidence="2" id="KW-0227">DNA damage</keyword>
<dbReference type="OrthoDB" id="206565at2759"/>
<dbReference type="Proteomes" id="UP000504618">
    <property type="component" value="Unplaced"/>
</dbReference>
<dbReference type="GO" id="GO:0006302">
    <property type="term" value="P:double-strand break repair"/>
    <property type="evidence" value="ECO:0007669"/>
    <property type="project" value="UniProtKB-ARBA"/>
</dbReference>
<sequence length="141" mass="16278">MNLIAEFPDVISAVTKVFEVSKWSLHVNQQTLDIIVYMKCIEMLEHANLIWTADCVTFRIWLEYGIFHKDTGYCSTRALTSDLSILDVKIGSAVNALKRVLLSFGEEIDIELRRRRPFKQGNDQHTVTQTVARYTLKEENI</sequence>
<dbReference type="InterPro" id="IPR042525">
    <property type="entry name" value="Rad52_Rad59_Rad22_sf"/>
</dbReference>
<reference evidence="5" key="1">
    <citation type="submission" date="2025-08" db="UniProtKB">
        <authorList>
            <consortium name="RefSeq"/>
        </authorList>
    </citation>
    <scope>IDENTIFICATION</scope>
    <source>
        <tissue evidence="5">Whole body</tissue>
    </source>
</reference>
<evidence type="ECO:0000313" key="5">
    <source>
        <dbReference type="RefSeq" id="XP_024891759.1"/>
    </source>
</evidence>
<dbReference type="InterPro" id="IPR041247">
    <property type="entry name" value="Rad52_fam"/>
</dbReference>
<evidence type="ECO:0000313" key="4">
    <source>
        <dbReference type="Proteomes" id="UP000504618"/>
    </source>
</evidence>
<evidence type="ECO:0000256" key="1">
    <source>
        <dbReference type="ARBA" id="ARBA00006638"/>
    </source>
</evidence>
<evidence type="ECO:0000256" key="3">
    <source>
        <dbReference type="ARBA" id="ARBA00023204"/>
    </source>
</evidence>
<dbReference type="GeneID" id="112467397"/>
<proteinExistence type="inferred from homology"/>
<comment type="similarity">
    <text evidence="1">Belongs to the RAD52 family.</text>
</comment>
<name>A0A6J1R9Q2_9HYME</name>